<evidence type="ECO:0000313" key="3">
    <source>
        <dbReference type="Proteomes" id="UP000184386"/>
    </source>
</evidence>
<gene>
    <name evidence="2" type="ORF">SAMN02745136_00862</name>
</gene>
<sequence length="50" mass="5347">MSEKIYTTMKSVGVGNLVIGILLIITGIASGVLVIVNGSRLLRKKSEILF</sequence>
<reference evidence="2 3" key="1">
    <citation type="submission" date="2016-11" db="EMBL/GenBank/DDBJ databases">
        <authorList>
            <person name="Jaros S."/>
            <person name="Januszkiewicz K."/>
            <person name="Wedrychowicz H."/>
        </authorList>
    </citation>
    <scope>NUCLEOTIDE SEQUENCE [LARGE SCALE GENOMIC DNA]</scope>
    <source>
        <strain evidence="2 3">DSM 15929</strain>
    </source>
</reference>
<dbReference type="AlphaFoldDB" id="A0A1M6M691"/>
<evidence type="ECO:0000256" key="1">
    <source>
        <dbReference type="SAM" id="Phobius"/>
    </source>
</evidence>
<keyword evidence="1" id="KW-0472">Membrane</keyword>
<dbReference type="EMBL" id="FRAC01000007">
    <property type="protein sequence ID" value="SHJ78947.1"/>
    <property type="molecule type" value="Genomic_DNA"/>
</dbReference>
<proteinExistence type="predicted"/>
<organism evidence="2 3">
    <name type="scientific">Anaerocolumna jejuensis DSM 15929</name>
    <dbReference type="NCBI Taxonomy" id="1121322"/>
    <lineage>
        <taxon>Bacteria</taxon>
        <taxon>Bacillati</taxon>
        <taxon>Bacillota</taxon>
        <taxon>Clostridia</taxon>
        <taxon>Lachnospirales</taxon>
        <taxon>Lachnospiraceae</taxon>
        <taxon>Anaerocolumna</taxon>
    </lineage>
</organism>
<protein>
    <submittedName>
        <fullName evidence="2">Uncharacterized protein</fullName>
    </submittedName>
</protein>
<dbReference type="RefSeq" id="WP_170866575.1">
    <property type="nucleotide sequence ID" value="NZ_FRAC01000007.1"/>
</dbReference>
<accession>A0A1M6M691</accession>
<dbReference type="STRING" id="1121322.SAMN02745136_00862"/>
<evidence type="ECO:0000313" key="2">
    <source>
        <dbReference type="EMBL" id="SHJ78947.1"/>
    </source>
</evidence>
<keyword evidence="1" id="KW-0812">Transmembrane</keyword>
<feature type="transmembrane region" description="Helical" evidence="1">
    <location>
        <begin position="12"/>
        <end position="36"/>
    </location>
</feature>
<name>A0A1M6M691_9FIRM</name>
<keyword evidence="1" id="KW-1133">Transmembrane helix</keyword>
<keyword evidence="3" id="KW-1185">Reference proteome</keyword>
<dbReference type="Proteomes" id="UP000184386">
    <property type="component" value="Unassembled WGS sequence"/>
</dbReference>